<reference evidence="2 3" key="1">
    <citation type="journal article" date="2018" name="PLoS ONE">
        <title>The draft genome of Kipferlia bialata reveals reductive genome evolution in fornicate parasites.</title>
        <authorList>
            <person name="Tanifuji G."/>
            <person name="Takabayashi S."/>
            <person name="Kume K."/>
            <person name="Takagi M."/>
            <person name="Nakayama T."/>
            <person name="Kamikawa R."/>
            <person name="Inagaki Y."/>
            <person name="Hashimoto T."/>
        </authorList>
    </citation>
    <scope>NUCLEOTIDE SEQUENCE [LARGE SCALE GENOMIC DNA]</scope>
    <source>
        <strain evidence="2">NY0173</strain>
    </source>
</reference>
<feature type="region of interest" description="Disordered" evidence="1">
    <location>
        <begin position="249"/>
        <end position="270"/>
    </location>
</feature>
<proteinExistence type="predicted"/>
<organism evidence="2 3">
    <name type="scientific">Kipferlia bialata</name>
    <dbReference type="NCBI Taxonomy" id="797122"/>
    <lineage>
        <taxon>Eukaryota</taxon>
        <taxon>Metamonada</taxon>
        <taxon>Carpediemonas-like organisms</taxon>
        <taxon>Kipferlia</taxon>
    </lineage>
</organism>
<name>A0A9K3GG41_9EUKA</name>
<protein>
    <submittedName>
        <fullName evidence="2">Uncharacterized protein</fullName>
    </submittedName>
</protein>
<comment type="caution">
    <text evidence="2">The sequence shown here is derived from an EMBL/GenBank/DDBJ whole genome shotgun (WGS) entry which is preliminary data.</text>
</comment>
<sequence>MSTGNAVEMEREREMERSAAQERFLDDVYNSVQVPQTDPDVYNSVQEAPIADPLVTHTIPSDTIPDVQGMQSVMQSGAGDVPMDVPDTDVPGETTFYDGVAAMMEVVDREEALVQSEMAAVQEMQTEVYREDMRLEVARGVMDKSHVPSMQLVGQAQTQEFTRNMTVAASLASCQYRVGAQGAICKAQRTLLEQHQVSQRARILDAHTRKYHRLESHAMASEDRRGIAMRNYDTAGAINRELQRNAMYGTRGVPLSEGEREEQEKRRGERKREVGYLRMLRQLRQRREGERERLKLLKGISFCDAEARMAELKREFDGARTGVSK</sequence>
<evidence type="ECO:0000313" key="3">
    <source>
        <dbReference type="Proteomes" id="UP000265618"/>
    </source>
</evidence>
<gene>
    <name evidence="2" type="ORF">KIPB_002292</name>
</gene>
<evidence type="ECO:0000313" key="2">
    <source>
        <dbReference type="EMBL" id="GIQ81345.1"/>
    </source>
</evidence>
<keyword evidence="3" id="KW-1185">Reference proteome</keyword>
<evidence type="ECO:0000256" key="1">
    <source>
        <dbReference type="SAM" id="MobiDB-lite"/>
    </source>
</evidence>
<dbReference type="Proteomes" id="UP000265618">
    <property type="component" value="Unassembled WGS sequence"/>
</dbReference>
<dbReference type="EMBL" id="BDIP01000367">
    <property type="protein sequence ID" value="GIQ81345.1"/>
    <property type="molecule type" value="Genomic_DNA"/>
</dbReference>
<accession>A0A9K3GG41</accession>
<dbReference type="AlphaFoldDB" id="A0A9K3GG41"/>